<feature type="domain" description="ZP" evidence="3">
    <location>
        <begin position="55"/>
        <end position="357"/>
    </location>
</feature>
<gene>
    <name evidence="4" type="ORF">RR46_08208</name>
</gene>
<protein>
    <recommendedName>
        <fullName evidence="3">ZP domain-containing protein</fullName>
    </recommendedName>
</protein>
<dbReference type="STRING" id="66420.A0A194QG36"/>
<dbReference type="Proteomes" id="UP000053268">
    <property type="component" value="Unassembled WGS sequence"/>
</dbReference>
<feature type="transmembrane region" description="Helical" evidence="2">
    <location>
        <begin position="541"/>
        <end position="574"/>
    </location>
</feature>
<dbReference type="PANTHER" id="PTHR46560:SF1">
    <property type="entry name" value="MINIATURE"/>
    <property type="match status" value="1"/>
</dbReference>
<evidence type="ECO:0000313" key="5">
    <source>
        <dbReference type="Proteomes" id="UP000053268"/>
    </source>
</evidence>
<feature type="region of interest" description="Disordered" evidence="1">
    <location>
        <begin position="361"/>
        <end position="388"/>
    </location>
</feature>
<dbReference type="PANTHER" id="PTHR46560">
    <property type="entry name" value="CYPHER, ISOFORM B"/>
    <property type="match status" value="1"/>
</dbReference>
<dbReference type="SMART" id="SM00241">
    <property type="entry name" value="ZP"/>
    <property type="match status" value="1"/>
</dbReference>
<evidence type="ECO:0000256" key="2">
    <source>
        <dbReference type="SAM" id="Phobius"/>
    </source>
</evidence>
<evidence type="ECO:0000313" key="4">
    <source>
        <dbReference type="EMBL" id="KPJ02411.1"/>
    </source>
</evidence>
<feature type="compositionally biased region" description="Polar residues" evidence="1">
    <location>
        <begin position="377"/>
        <end position="387"/>
    </location>
</feature>
<keyword evidence="2" id="KW-0472">Membrane</keyword>
<keyword evidence="2" id="KW-1133">Transmembrane helix</keyword>
<dbReference type="InterPro" id="IPR001507">
    <property type="entry name" value="ZP_dom"/>
</dbReference>
<name>A0A194QG36_PAPXU</name>
<dbReference type="Pfam" id="PF25057">
    <property type="entry name" value="CUT_N"/>
    <property type="match status" value="1"/>
</dbReference>
<dbReference type="InterPro" id="IPR056953">
    <property type="entry name" value="CUT_N"/>
</dbReference>
<dbReference type="AlphaFoldDB" id="A0A194QG36"/>
<organism evidence="4 5">
    <name type="scientific">Papilio xuthus</name>
    <name type="common">Asian swallowtail butterfly</name>
    <dbReference type="NCBI Taxonomy" id="66420"/>
    <lineage>
        <taxon>Eukaryota</taxon>
        <taxon>Metazoa</taxon>
        <taxon>Ecdysozoa</taxon>
        <taxon>Arthropoda</taxon>
        <taxon>Hexapoda</taxon>
        <taxon>Insecta</taxon>
        <taxon>Pterygota</taxon>
        <taxon>Neoptera</taxon>
        <taxon>Endopterygota</taxon>
        <taxon>Lepidoptera</taxon>
        <taxon>Glossata</taxon>
        <taxon>Ditrysia</taxon>
        <taxon>Papilionoidea</taxon>
        <taxon>Papilionidae</taxon>
        <taxon>Papilioninae</taxon>
        <taxon>Papilio</taxon>
    </lineage>
</organism>
<feature type="compositionally biased region" description="Polar residues" evidence="1">
    <location>
        <begin position="464"/>
        <end position="479"/>
    </location>
</feature>
<feature type="region of interest" description="Disordered" evidence="1">
    <location>
        <begin position="405"/>
        <end position="430"/>
    </location>
</feature>
<feature type="region of interest" description="Disordered" evidence="1">
    <location>
        <begin position="450"/>
        <end position="501"/>
    </location>
</feature>
<proteinExistence type="predicted"/>
<reference evidence="4 5" key="1">
    <citation type="journal article" date="2015" name="Nat. Commun.">
        <title>Outbred genome sequencing and CRISPR/Cas9 gene editing in butterflies.</title>
        <authorList>
            <person name="Li X."/>
            <person name="Fan D."/>
            <person name="Zhang W."/>
            <person name="Liu G."/>
            <person name="Zhang L."/>
            <person name="Zhao L."/>
            <person name="Fang X."/>
            <person name="Chen L."/>
            <person name="Dong Y."/>
            <person name="Chen Y."/>
            <person name="Ding Y."/>
            <person name="Zhao R."/>
            <person name="Feng M."/>
            <person name="Zhu Y."/>
            <person name="Feng Y."/>
            <person name="Jiang X."/>
            <person name="Zhu D."/>
            <person name="Xiang H."/>
            <person name="Feng X."/>
            <person name="Li S."/>
            <person name="Wang J."/>
            <person name="Zhang G."/>
            <person name="Kronforst M.R."/>
            <person name="Wang W."/>
        </authorList>
    </citation>
    <scope>NUCLEOTIDE SEQUENCE [LARGE SCALE GENOMIC DNA]</scope>
    <source>
        <strain evidence="4">Ya'a_city_454_Px</strain>
        <tissue evidence="4">Whole body</tissue>
    </source>
</reference>
<evidence type="ECO:0000256" key="1">
    <source>
        <dbReference type="SAM" id="MobiDB-lite"/>
    </source>
</evidence>
<keyword evidence="5" id="KW-1185">Reference proteome</keyword>
<feature type="compositionally biased region" description="Basic and acidic residues" evidence="1">
    <location>
        <begin position="361"/>
        <end position="376"/>
    </location>
</feature>
<sequence>MEVYTLFRRASVANSVSSSGVKHLTCNLQTRVRAGELWPMERPEGMPVIQSLEVMCGKDHMDVHLTFSHPFEGIVSSKGQHGDPRCVYVPPSTGQTYFSFRIAYAKCGTKPDLHGQFYENTVVVQYDKDLLEVWDEAKRLRCEWFNDYEKTASKPPMVIADLDVVQLDFRGDNVDCWMEIQAGKGPWAPPVSGIVPLGSTLTLVVAINDYRVIIILLFPYDHTYDFLEGPSRSELITTSKAGNASAVPLVLLMSMGVVEHLVVPAAREFDMRVKSCAASDGSGHVIQLSDEYGCVLRPKMISRFLKAKAADERATVITYAFFHAFKFPDALSVHIRCKVEICRHGCLDHCQLAGVTPQRHALDRKDDRAHQDHNEISDSSAEGSDTSLAEEYQRLPLEEAFGDEVSGDVVPAPAPLPQRAPAPVEDPESDQISTLEEAFESLNRRPFTDRAPEYEHFPHGPRNLANSDKAGQNGETMTSPKGRGPAVAGPRSLRKRRTVRDSRSADVGVSGIYEVVSEADLAFGPSREPVTVFSGRIREEVVYGVCMGALSFGALFASAAGAAAGAALAAAVMLHRLRSRMAAQQVPVSPAPASQSLAAWMALRLLGSPHPHHSHEG</sequence>
<evidence type="ECO:0000259" key="3">
    <source>
        <dbReference type="PROSITE" id="PS51034"/>
    </source>
</evidence>
<keyword evidence="2" id="KW-0812">Transmembrane</keyword>
<dbReference type="EMBL" id="KQ459249">
    <property type="protein sequence ID" value="KPJ02411.1"/>
    <property type="molecule type" value="Genomic_DNA"/>
</dbReference>
<accession>A0A194QG36</accession>
<dbReference type="PROSITE" id="PS51034">
    <property type="entry name" value="ZP_2"/>
    <property type="match status" value="1"/>
</dbReference>